<organism evidence="5 6">
    <name type="scientific">Mycolicibacterium holsaticum</name>
    <dbReference type="NCBI Taxonomy" id="152142"/>
    <lineage>
        <taxon>Bacteria</taxon>
        <taxon>Bacillati</taxon>
        <taxon>Actinomycetota</taxon>
        <taxon>Actinomycetes</taxon>
        <taxon>Mycobacteriales</taxon>
        <taxon>Mycobacteriaceae</taxon>
        <taxon>Mycolicibacterium</taxon>
    </lineage>
</organism>
<dbReference type="InterPro" id="IPR005693">
    <property type="entry name" value="Mce"/>
</dbReference>
<evidence type="ECO:0000256" key="2">
    <source>
        <dbReference type="SAM" id="Phobius"/>
    </source>
</evidence>
<gene>
    <name evidence="5" type="ORF">BHQ17_01490</name>
</gene>
<accession>A0A1E3S2H5</accession>
<dbReference type="EMBL" id="MIGZ01000004">
    <property type="protein sequence ID" value="ODQ96373.1"/>
    <property type="molecule type" value="Genomic_DNA"/>
</dbReference>
<evidence type="ECO:0000313" key="5">
    <source>
        <dbReference type="EMBL" id="ODQ96373.1"/>
    </source>
</evidence>
<dbReference type="AlphaFoldDB" id="A0A1E3S2H5"/>
<dbReference type="InterPro" id="IPR052336">
    <property type="entry name" value="MlaD_Phospholipid_Transporter"/>
</dbReference>
<dbReference type="InterPro" id="IPR003399">
    <property type="entry name" value="Mce/MlaD"/>
</dbReference>
<evidence type="ECO:0000256" key="1">
    <source>
        <dbReference type="SAM" id="MobiDB-lite"/>
    </source>
</evidence>
<dbReference type="Pfam" id="PF11887">
    <property type="entry name" value="Mce4_CUP1"/>
    <property type="match status" value="1"/>
</dbReference>
<dbReference type="NCBIfam" id="TIGR00996">
    <property type="entry name" value="Mtu_fam_mce"/>
    <property type="match status" value="1"/>
</dbReference>
<keyword evidence="6" id="KW-1185">Reference proteome</keyword>
<keyword evidence="2" id="KW-0472">Membrane</keyword>
<dbReference type="PANTHER" id="PTHR33371">
    <property type="entry name" value="INTERMEMBRANE PHOSPHOLIPID TRANSPORT SYSTEM BINDING PROTEIN MLAD-RELATED"/>
    <property type="match status" value="1"/>
</dbReference>
<feature type="compositionally biased region" description="Low complexity" evidence="1">
    <location>
        <begin position="425"/>
        <end position="435"/>
    </location>
</feature>
<dbReference type="GO" id="GO:0005576">
    <property type="term" value="C:extracellular region"/>
    <property type="evidence" value="ECO:0007669"/>
    <property type="project" value="TreeGrafter"/>
</dbReference>
<evidence type="ECO:0000259" key="4">
    <source>
        <dbReference type="Pfam" id="PF11887"/>
    </source>
</evidence>
<dbReference type="PANTHER" id="PTHR33371:SF16">
    <property type="entry name" value="MCE-FAMILY PROTEIN MCE3F"/>
    <property type="match status" value="1"/>
</dbReference>
<feature type="region of interest" description="Disordered" evidence="1">
    <location>
        <begin position="411"/>
        <end position="435"/>
    </location>
</feature>
<dbReference type="Proteomes" id="UP000094243">
    <property type="component" value="Unassembled WGS sequence"/>
</dbReference>
<keyword evidence="2" id="KW-0812">Transmembrane</keyword>
<protein>
    <submittedName>
        <fullName evidence="5">Mammalian cell entry protein</fullName>
    </submittedName>
</protein>
<feature type="domain" description="Mce/MlaD" evidence="3">
    <location>
        <begin position="41"/>
        <end position="115"/>
    </location>
</feature>
<feature type="transmembrane region" description="Helical" evidence="2">
    <location>
        <begin position="12"/>
        <end position="32"/>
    </location>
</feature>
<dbReference type="RefSeq" id="WP_069403450.1">
    <property type="nucleotide sequence ID" value="NZ_MIGZ01000004.1"/>
</dbReference>
<dbReference type="OrthoDB" id="4741753at2"/>
<evidence type="ECO:0000259" key="3">
    <source>
        <dbReference type="Pfam" id="PF02470"/>
    </source>
</evidence>
<evidence type="ECO:0000313" key="6">
    <source>
        <dbReference type="Proteomes" id="UP000094243"/>
    </source>
</evidence>
<dbReference type="InterPro" id="IPR024516">
    <property type="entry name" value="Mce_C"/>
</dbReference>
<feature type="region of interest" description="Disordered" evidence="1">
    <location>
        <begin position="453"/>
        <end position="492"/>
    </location>
</feature>
<feature type="domain" description="Mammalian cell entry C-terminal" evidence="4">
    <location>
        <begin position="121"/>
        <end position="290"/>
    </location>
</feature>
<sequence length="492" mass="52752">MRIDRRIWSQLAVLIAISTTAFAIMALGYMQLPVLLFGVGHYQITVELPEAAGLYERANVTYLGTRVGQVNSIELTPSGVSAVLSLRSDIAVPSDLDAEVHSVSAVGEQYVALLPRKGHSAPLKNGDVIPASRTSVPPDINSLLDATNTGLRAIPGDNLKTVIDESYLAFGGLGPEIARIVDGSSRLAIDARANLEDLTNVVDNVGPMLDTQTDTGDSVQAWASHLATITQQLKDNDKSVEGLLQNGPAAAEEVRQLFERLNPTLSVVLANLASIAPVVATYNPSLEQILVLLPRGVQVLQGSTVANQNIKQPYHLGSYLSFNFNINLPPPCLTGYLPVAQMRSPSLTDAPDRPPGDMYCRIPQDAMFNVRGARNLPCVTRPGKRAPTVKMCESDENYMPLNDGYNWKGDPNATVSGQDVPQREPGVPAATPRAAADASVAVGQLPPISVAEYDPATGTYTGPDGQRYSQSNLAQPRKEQTWQSMFLPPTTP</sequence>
<keyword evidence="2" id="KW-1133">Transmembrane helix</keyword>
<reference evidence="6" key="1">
    <citation type="submission" date="2016-09" db="EMBL/GenBank/DDBJ databases">
        <authorList>
            <person name="Greninger A.L."/>
            <person name="Jerome K.R."/>
            <person name="Mcnair B."/>
            <person name="Wallis C."/>
            <person name="Fang F."/>
        </authorList>
    </citation>
    <scope>NUCLEOTIDE SEQUENCE [LARGE SCALE GENOMIC DNA]</scope>
    <source>
        <strain evidence="6">M7</strain>
    </source>
</reference>
<name>A0A1E3S2H5_9MYCO</name>
<comment type="caution">
    <text evidence="5">The sequence shown here is derived from an EMBL/GenBank/DDBJ whole genome shotgun (WGS) entry which is preliminary data.</text>
</comment>
<dbReference type="Pfam" id="PF02470">
    <property type="entry name" value="MlaD"/>
    <property type="match status" value="1"/>
</dbReference>
<proteinExistence type="predicted"/>